<evidence type="ECO:0000259" key="2">
    <source>
        <dbReference type="PROSITE" id="PS50011"/>
    </source>
</evidence>
<name>A0A139XC52_9CYAN</name>
<dbReference type="GO" id="GO:0004672">
    <property type="term" value="F:protein kinase activity"/>
    <property type="evidence" value="ECO:0007669"/>
    <property type="project" value="InterPro"/>
</dbReference>
<dbReference type="STRING" id="128403.WA1_19900"/>
<dbReference type="EMBL" id="ANNX02000020">
    <property type="protein sequence ID" value="KYC42246.1"/>
    <property type="molecule type" value="Genomic_DNA"/>
</dbReference>
<dbReference type="InterPro" id="IPR011009">
    <property type="entry name" value="Kinase-like_dom_sf"/>
</dbReference>
<dbReference type="Gene3D" id="3.40.190.10">
    <property type="entry name" value="Periplasmic binding protein-like II"/>
    <property type="match status" value="2"/>
</dbReference>
<dbReference type="RefSeq" id="WP_017741804.1">
    <property type="nucleotide sequence ID" value="NZ_KQ976354.1"/>
</dbReference>
<organism evidence="3 4">
    <name type="scientific">Scytonema hofmannii PCC 7110</name>
    <dbReference type="NCBI Taxonomy" id="128403"/>
    <lineage>
        <taxon>Bacteria</taxon>
        <taxon>Bacillati</taxon>
        <taxon>Cyanobacteriota</taxon>
        <taxon>Cyanophyceae</taxon>
        <taxon>Nostocales</taxon>
        <taxon>Scytonemataceae</taxon>
        <taxon>Scytonema</taxon>
    </lineage>
</organism>
<dbReference type="SUPFAM" id="SSF53850">
    <property type="entry name" value="Periplasmic binding protein-like II"/>
    <property type="match status" value="1"/>
</dbReference>
<dbReference type="InterPro" id="IPR024370">
    <property type="entry name" value="PBP_domain"/>
</dbReference>
<dbReference type="GO" id="GO:0005524">
    <property type="term" value="F:ATP binding"/>
    <property type="evidence" value="ECO:0007669"/>
    <property type="project" value="InterPro"/>
</dbReference>
<dbReference type="InterPro" id="IPR000719">
    <property type="entry name" value="Prot_kinase_dom"/>
</dbReference>
<comment type="caution">
    <text evidence="3">The sequence shown here is derived from an EMBL/GenBank/DDBJ whole genome shotgun (WGS) entry which is preliminary data.</text>
</comment>
<evidence type="ECO:0000313" key="4">
    <source>
        <dbReference type="Proteomes" id="UP000076925"/>
    </source>
</evidence>
<dbReference type="PANTHER" id="PTHR30570:SF1">
    <property type="entry name" value="PHOSPHATE-BINDING PROTEIN PSTS"/>
    <property type="match status" value="1"/>
</dbReference>
<sequence>MKSLPPSAKSAIPPLPKNQTLKSQKGTYRIISNVPFTELEKVRFYQGVQIVSHKSLVIKEYLLPEGEFNNTEVSDRKEKFEQLISINLKQKGGQDFRLVIPYDAIAPRDERRCYLINEPINNAITLREYLKQLNSPLTSKQVREVLKQVLQTLWFLHTQKVRLPNGQVLYGLAHGNLSLDSLLIVTNNHQFFIYLCDLAIWEDLFQSPTAKITTHSPEQDLQDLGKLSLYLLWGADRHPDNGKPIDHKNEQHWSQVKDITLKRFIRRILGMETPFADAREALHTLLATEFQSETQQAEQLIIQEVESEKKPATTTKNLLKVILICLSLGIFGSLSGRLVWSQISTAAEMSDGKTSQTAYSLIKDIINVPTGKFQYTSAKSEGTWDYLMTTPGLLSPNEKFGQVLSDREIKLQLSYKSVNSLNEALNQVENKKINFFITQHASNFGLPLQDKQLTSETIAYDGIVIFVPFSDAQRVGSIPQGLNGKISLEQLRRLYSGQITNWKELDDKLPDLPVKLYIPIEKAVVQRFKEIIFKNYPLEAERFQQLIDQKIITLQETINTLRSNILADFENRQNGGIGFGLLSKVYNQCSVYPLSVGEKGKEVQPLVQNNGEDINPQLDLCNDKGSYKPNAEAFSQKLYPFVSPIAVVYPNDEIRSQAGKSFAEILKTDEGQQLLKETGLIPQNKK</sequence>
<dbReference type="PANTHER" id="PTHR30570">
    <property type="entry name" value="PERIPLASMIC PHOSPHATE BINDING COMPONENT OF PHOSPHATE ABC TRANSPORTER"/>
    <property type="match status" value="1"/>
</dbReference>
<dbReference type="Proteomes" id="UP000076925">
    <property type="component" value="Unassembled WGS sequence"/>
</dbReference>
<reference evidence="3 4" key="1">
    <citation type="journal article" date="2013" name="Genome Biol. Evol.">
        <title>Genomes of Stigonematalean cyanobacteria (subsection V) and the evolution of oxygenic photosynthesis from prokaryotes to plastids.</title>
        <authorList>
            <person name="Dagan T."/>
            <person name="Roettger M."/>
            <person name="Stucken K."/>
            <person name="Landan G."/>
            <person name="Koch R."/>
            <person name="Major P."/>
            <person name="Gould S.B."/>
            <person name="Goremykin V.V."/>
            <person name="Rippka R."/>
            <person name="Tandeau de Marsac N."/>
            <person name="Gugger M."/>
            <person name="Lockhart P.J."/>
            <person name="Allen J.F."/>
            <person name="Brune I."/>
            <person name="Maus I."/>
            <person name="Puhler A."/>
            <person name="Martin W.F."/>
        </authorList>
    </citation>
    <scope>NUCLEOTIDE SEQUENCE [LARGE SCALE GENOMIC DNA]</scope>
    <source>
        <strain evidence="3 4">PCC 7110</strain>
    </source>
</reference>
<evidence type="ECO:0000256" key="1">
    <source>
        <dbReference type="ARBA" id="ARBA00022729"/>
    </source>
</evidence>
<protein>
    <recommendedName>
        <fullName evidence="2">Protein kinase domain-containing protein</fullName>
    </recommendedName>
</protein>
<dbReference type="OrthoDB" id="507876at2"/>
<evidence type="ECO:0000313" key="3">
    <source>
        <dbReference type="EMBL" id="KYC42246.1"/>
    </source>
</evidence>
<dbReference type="Pfam" id="PF12849">
    <property type="entry name" value="PBP_like_2"/>
    <property type="match status" value="1"/>
</dbReference>
<dbReference type="InterPro" id="IPR050811">
    <property type="entry name" value="Phosphate_ABC_transporter"/>
</dbReference>
<proteinExistence type="predicted"/>
<dbReference type="AlphaFoldDB" id="A0A139XC52"/>
<feature type="domain" description="Protein kinase" evidence="2">
    <location>
        <begin position="28"/>
        <end position="324"/>
    </location>
</feature>
<gene>
    <name evidence="3" type="ORF">WA1_19900</name>
</gene>
<keyword evidence="1" id="KW-0732">Signal</keyword>
<dbReference type="SUPFAM" id="SSF56112">
    <property type="entry name" value="Protein kinase-like (PK-like)"/>
    <property type="match status" value="1"/>
</dbReference>
<dbReference type="PROSITE" id="PS50011">
    <property type="entry name" value="PROTEIN_KINASE_DOM"/>
    <property type="match status" value="1"/>
</dbReference>
<dbReference type="Gene3D" id="1.10.510.10">
    <property type="entry name" value="Transferase(Phosphotransferase) domain 1"/>
    <property type="match status" value="1"/>
</dbReference>
<keyword evidence="4" id="KW-1185">Reference proteome</keyword>
<accession>A0A139XC52</accession>